<dbReference type="Proteomes" id="UP001165366">
    <property type="component" value="Unassembled WGS sequence"/>
</dbReference>
<dbReference type="PANTHER" id="PTHR31367">
    <property type="entry name" value="CYTOSOLIC 5'-NUCLEOTIDASE 1 FAMILY MEMBER"/>
    <property type="match status" value="1"/>
</dbReference>
<dbReference type="EMBL" id="JAKLWS010000003">
    <property type="protein sequence ID" value="MCG2587764.1"/>
    <property type="molecule type" value="Genomic_DNA"/>
</dbReference>
<evidence type="ECO:0000313" key="1">
    <source>
        <dbReference type="EMBL" id="MCG2587764.1"/>
    </source>
</evidence>
<keyword evidence="2" id="KW-1185">Reference proteome</keyword>
<accession>A0ABS9KA93</accession>
<sequence>MPYPIDRKLVVGISSNALFDLEDEDRIFKNKGLTAYKEHQIEKRDSILDKGLAFPFIKRYLNINKVYKEEEPVEVVLISKNSPETGVRIFNSIKEYGLDISRAAFTSGESPYEYIPPYNISLFLSTSENDVLNAINAGYPAGRIIKSNVLDVEEEKDLELRVAFDFDGVLIDDEAEKVYKETEQLSMFHQYETKKLETPHNPGLMADFFKKLSFFQKLESKKQEENSSYKKILKTAIVTARNAPSHGRAINTLEHWGVSVDKMFFLGGIEKKRVLETLKPHLFIDDQLSHLDDTLENITLVHLPFGVANAESKSSLPKATNKN</sequence>
<organism evidence="1 2">
    <name type="scientific">Rhodohalobacter sulfatireducens</name>
    <dbReference type="NCBI Taxonomy" id="2911366"/>
    <lineage>
        <taxon>Bacteria</taxon>
        <taxon>Pseudomonadati</taxon>
        <taxon>Balneolota</taxon>
        <taxon>Balneolia</taxon>
        <taxon>Balneolales</taxon>
        <taxon>Balneolaceae</taxon>
        <taxon>Rhodohalobacter</taxon>
    </lineage>
</organism>
<gene>
    <name evidence="1" type="ORF">L6773_04260</name>
</gene>
<evidence type="ECO:0000313" key="2">
    <source>
        <dbReference type="Proteomes" id="UP001165366"/>
    </source>
</evidence>
<comment type="caution">
    <text evidence="1">The sequence shown here is derived from an EMBL/GenBank/DDBJ whole genome shotgun (WGS) entry which is preliminary data.</text>
</comment>
<reference evidence="1" key="2">
    <citation type="submission" date="2024-05" db="EMBL/GenBank/DDBJ databases">
        <title>Rhodohalobacter halophilus gen. nov., sp. nov., a moderately halophilic member of the family Balneolaceae.</title>
        <authorList>
            <person name="Xia J."/>
        </authorList>
    </citation>
    <scope>NUCLEOTIDE SEQUENCE</scope>
    <source>
        <strain evidence="1">WB101</strain>
    </source>
</reference>
<dbReference type="PANTHER" id="PTHR31367:SF5">
    <property type="entry name" value="CYTOSOLIC 5'-NUCLEOTIDASE 1A"/>
    <property type="match status" value="1"/>
</dbReference>
<dbReference type="RefSeq" id="WP_237852607.1">
    <property type="nucleotide sequence ID" value="NZ_JAKLWS010000003.1"/>
</dbReference>
<protein>
    <submittedName>
        <fullName evidence="1">5'-nucleotidase</fullName>
    </submittedName>
</protein>
<reference evidence="1" key="1">
    <citation type="submission" date="2022-01" db="EMBL/GenBank/DDBJ databases">
        <authorList>
            <person name="Wang Y."/>
        </authorList>
    </citation>
    <scope>NUCLEOTIDE SEQUENCE</scope>
    <source>
        <strain evidence="1">WB101</strain>
    </source>
</reference>
<dbReference type="InterPro" id="IPR010394">
    <property type="entry name" value="5-nucleotidase"/>
</dbReference>
<proteinExistence type="predicted"/>
<name>A0ABS9KA93_9BACT</name>
<dbReference type="Pfam" id="PF06189">
    <property type="entry name" value="5-nucleotidase"/>
    <property type="match status" value="1"/>
</dbReference>